<name>A0A4S2HDP4_9PROT</name>
<comment type="caution">
    <text evidence="2">The sequence shown here is derived from an EMBL/GenBank/DDBJ whole genome shotgun (WGS) entry which is preliminary data.</text>
</comment>
<evidence type="ECO:0000313" key="3">
    <source>
        <dbReference type="Proteomes" id="UP000305451"/>
    </source>
</evidence>
<feature type="signal peptide" evidence="1">
    <location>
        <begin position="1"/>
        <end position="21"/>
    </location>
</feature>
<feature type="chain" id="PRO_5020582588" description="DUF992 domain-containing protein" evidence="1">
    <location>
        <begin position="22"/>
        <end position="164"/>
    </location>
</feature>
<dbReference type="AlphaFoldDB" id="A0A4S2HDP4"/>
<sequence>MNPIKLASLAALVLTTASAQASTPRLQAPDSPGAGSPCWLQAETTGQMMSLSAHTAPGVAGYWTLAVEHRDGESLSAEQSGYVDGSGVRARQLSRVQWSRGPARLPARDHSARIGFEPSGAIAVSSGFVETGGRALPVDADLELRDASGRLLCRTSRVWVRTSH</sequence>
<keyword evidence="3" id="KW-1185">Reference proteome</keyword>
<gene>
    <name evidence="2" type="ORF">E5162_02150</name>
</gene>
<proteinExistence type="predicted"/>
<reference evidence="2 3" key="1">
    <citation type="journal article" date="2013" name="Int. J. Syst. Evol. Microbiol.">
        <title>Marinicauda pacifica gen. nov., sp. nov., a prosthecate alphaproteobacterium of the family Hyphomonadaceae isolated from deep seawater.</title>
        <authorList>
            <person name="Zhang X.Y."/>
            <person name="Li G.W."/>
            <person name="Wang C.S."/>
            <person name="Zhang Y.J."/>
            <person name="Xu X.W."/>
            <person name="Li H."/>
            <person name="Liu A."/>
            <person name="Liu C."/>
            <person name="Xie B.B."/>
            <person name="Qin Q.L."/>
            <person name="Xu Z."/>
            <person name="Chen X.L."/>
            <person name="Zhou B.C."/>
            <person name="Zhang Y.Z."/>
        </authorList>
    </citation>
    <scope>NUCLEOTIDE SEQUENCE [LARGE SCALE GENOMIC DNA]</scope>
    <source>
        <strain evidence="2 3">P-1 km-3</strain>
    </source>
</reference>
<evidence type="ECO:0000313" key="2">
    <source>
        <dbReference type="EMBL" id="TGY94106.1"/>
    </source>
</evidence>
<accession>A0A4S2HDP4</accession>
<keyword evidence="1" id="KW-0732">Signal</keyword>
<evidence type="ECO:0000256" key="1">
    <source>
        <dbReference type="SAM" id="SignalP"/>
    </source>
</evidence>
<protein>
    <recommendedName>
        <fullName evidence="4">DUF992 domain-containing protein</fullName>
    </recommendedName>
</protein>
<dbReference type="EMBL" id="SRXV01000001">
    <property type="protein sequence ID" value="TGY94106.1"/>
    <property type="molecule type" value="Genomic_DNA"/>
</dbReference>
<evidence type="ECO:0008006" key="4">
    <source>
        <dbReference type="Google" id="ProtNLM"/>
    </source>
</evidence>
<organism evidence="2 3">
    <name type="scientific">Marinicauda pacifica</name>
    <dbReference type="NCBI Taxonomy" id="1133559"/>
    <lineage>
        <taxon>Bacteria</taxon>
        <taxon>Pseudomonadati</taxon>
        <taxon>Pseudomonadota</taxon>
        <taxon>Alphaproteobacteria</taxon>
        <taxon>Maricaulales</taxon>
        <taxon>Maricaulaceae</taxon>
        <taxon>Marinicauda</taxon>
    </lineage>
</organism>
<dbReference type="RefSeq" id="WP_135943301.1">
    <property type="nucleotide sequence ID" value="NZ_BMEI01000001.1"/>
</dbReference>
<dbReference type="Proteomes" id="UP000305451">
    <property type="component" value="Unassembled WGS sequence"/>
</dbReference>